<evidence type="ECO:0000259" key="1">
    <source>
        <dbReference type="SMART" id="SM00914"/>
    </source>
</evidence>
<name>A0A3A1R2L6_9BACI</name>
<dbReference type="InterPro" id="IPR027393">
    <property type="entry name" value="Virus_scaffolding_prot_C"/>
</dbReference>
<organism evidence="2 3">
    <name type="scientific">Bacillus salacetis</name>
    <dbReference type="NCBI Taxonomy" id="2315464"/>
    <lineage>
        <taxon>Bacteria</taxon>
        <taxon>Bacillati</taxon>
        <taxon>Bacillota</taxon>
        <taxon>Bacilli</taxon>
        <taxon>Bacillales</taxon>
        <taxon>Bacillaceae</taxon>
        <taxon>Bacillus</taxon>
    </lineage>
</organism>
<accession>A0A3A1R2L6</accession>
<sequence>MDKKKTYSELMRACAKTGKTAAEMTLNEIYVDMVLNEISLLNQKKKLKEELDCALDQHNRQKFMTLSLQLKKLNEEYGI</sequence>
<dbReference type="SMART" id="SM00914">
    <property type="entry name" value="IDEAL"/>
    <property type="match status" value="1"/>
</dbReference>
<dbReference type="EMBL" id="QXIR01000008">
    <property type="protein sequence ID" value="RIW35325.1"/>
    <property type="molecule type" value="Genomic_DNA"/>
</dbReference>
<dbReference type="AlphaFoldDB" id="A0A3A1R2L6"/>
<dbReference type="InterPro" id="IPR014957">
    <property type="entry name" value="IDEAL_dom"/>
</dbReference>
<dbReference type="RefSeq" id="WP_119546370.1">
    <property type="nucleotide sequence ID" value="NZ_QXIR01000008.1"/>
</dbReference>
<gene>
    <name evidence="2" type="ORF">D3H55_07975</name>
</gene>
<dbReference type="Proteomes" id="UP000265801">
    <property type="component" value="Unassembled WGS sequence"/>
</dbReference>
<comment type="caution">
    <text evidence="2">The sequence shown here is derived from an EMBL/GenBank/DDBJ whole genome shotgun (WGS) entry which is preliminary data.</text>
</comment>
<evidence type="ECO:0000313" key="2">
    <source>
        <dbReference type="EMBL" id="RIW35325.1"/>
    </source>
</evidence>
<feature type="domain" description="IDEAL" evidence="1">
    <location>
        <begin position="34"/>
        <end position="70"/>
    </location>
</feature>
<dbReference type="OrthoDB" id="2969764at2"/>
<proteinExistence type="predicted"/>
<dbReference type="Gene3D" id="4.10.810.10">
    <property type="entry name" value="Virus Scaffolding Protein, Chain A"/>
    <property type="match status" value="1"/>
</dbReference>
<keyword evidence="3" id="KW-1185">Reference proteome</keyword>
<protein>
    <submittedName>
        <fullName evidence="2">IDEAL domain-containing protein</fullName>
    </submittedName>
</protein>
<dbReference type="Pfam" id="PF08858">
    <property type="entry name" value="IDEAL"/>
    <property type="match status" value="1"/>
</dbReference>
<evidence type="ECO:0000313" key="3">
    <source>
        <dbReference type="Proteomes" id="UP000265801"/>
    </source>
</evidence>
<reference evidence="2 3" key="1">
    <citation type="submission" date="2018-09" db="EMBL/GenBank/DDBJ databases">
        <title>Bacillus saliacetes sp. nov., isolated from Thai shrimp paste (Ka-pi).</title>
        <authorList>
            <person name="Daroonpunt R."/>
            <person name="Tanasupawat S."/>
            <person name="Yiamsombut S."/>
        </authorList>
    </citation>
    <scope>NUCLEOTIDE SEQUENCE [LARGE SCALE GENOMIC DNA]</scope>
    <source>
        <strain evidence="2 3">SKP7-4</strain>
    </source>
</reference>